<keyword evidence="3" id="KW-0805">Transcription regulation</keyword>
<dbReference type="InterPro" id="IPR011006">
    <property type="entry name" value="CheY-like_superfamily"/>
</dbReference>
<dbReference type="InterPro" id="IPR025944">
    <property type="entry name" value="Sigma_54_int_dom_CS"/>
</dbReference>
<dbReference type="InterPro" id="IPR025943">
    <property type="entry name" value="Sigma_54_int_dom_ATP-bd_2"/>
</dbReference>
<dbReference type="Pfam" id="PF00158">
    <property type="entry name" value="Sigma54_activat"/>
    <property type="match status" value="1"/>
</dbReference>
<evidence type="ECO:0000256" key="1">
    <source>
        <dbReference type="ARBA" id="ARBA00022741"/>
    </source>
</evidence>
<dbReference type="CDD" id="cd00009">
    <property type="entry name" value="AAA"/>
    <property type="match status" value="1"/>
</dbReference>
<dbReference type="Proteomes" id="UP001484239">
    <property type="component" value="Unassembled WGS sequence"/>
</dbReference>
<dbReference type="InterPro" id="IPR009057">
    <property type="entry name" value="Homeodomain-like_sf"/>
</dbReference>
<dbReference type="PROSITE" id="PS50110">
    <property type="entry name" value="RESPONSE_REGULATORY"/>
    <property type="match status" value="1"/>
</dbReference>
<keyword evidence="2" id="KW-0067">ATP-binding</keyword>
<evidence type="ECO:0000256" key="4">
    <source>
        <dbReference type="ARBA" id="ARBA00023125"/>
    </source>
</evidence>
<dbReference type="Gene3D" id="1.10.8.60">
    <property type="match status" value="1"/>
</dbReference>
<dbReference type="SUPFAM" id="SSF52540">
    <property type="entry name" value="P-loop containing nucleoside triphosphate hydrolases"/>
    <property type="match status" value="1"/>
</dbReference>
<keyword evidence="4" id="KW-0238">DNA-binding</keyword>
<sequence length="465" mass="50733">MNPQVYILDDDATFAELLRANLGRAGEFRSRVFTDPREFLEATAETRPDAVLTDLHMPGVSGIEVTRSLRAESLDLPIFVLTSDGELESAIEALKAGASEYITKPVNVSELTTLLRKALADRPLIEEARSARARQKKRYSSTAMLGAHPRVDEARAFVERLAGLPTTTVLLLGESGTGKNLAARAIHFTGPSTRGRFVEVNCAALPPHLLEAELFGYMKGAFTDARENKTGLAELADGGTLFLDEIGELPLELQVKLLSFLESRTFRRLGGTREIDVQLRLIAATNRDLERAVAEGRFREDLYYRISVATQVLPPLREVMSDLPLLAHHLATDLAREAGRAFSGFTPGALERLGGWHWPGNVRELRNVIERALLFSTDGRIDESLIPPLTGPDASPPVGSGGSQPNGGGADEVRLPHGLTLGEVERSYIERALAFHGGQIAATADSLGISRKNLWEKRKRHGLLG</sequence>
<keyword evidence="5" id="KW-0804">Transcription</keyword>
<evidence type="ECO:0000256" key="7">
    <source>
        <dbReference type="SAM" id="MobiDB-lite"/>
    </source>
</evidence>
<accession>A0ABU9EBL4</accession>
<dbReference type="InterPro" id="IPR002197">
    <property type="entry name" value="HTH_Fis"/>
</dbReference>
<keyword evidence="1" id="KW-0547">Nucleotide-binding</keyword>
<dbReference type="Pfam" id="PF02954">
    <property type="entry name" value="HTH_8"/>
    <property type="match status" value="1"/>
</dbReference>
<dbReference type="Gene3D" id="3.40.50.300">
    <property type="entry name" value="P-loop containing nucleotide triphosphate hydrolases"/>
    <property type="match status" value="1"/>
</dbReference>
<dbReference type="InterPro" id="IPR058031">
    <property type="entry name" value="AAA_lid_NorR"/>
</dbReference>
<keyword evidence="11" id="KW-1185">Reference proteome</keyword>
<feature type="modified residue" description="4-aspartylphosphate" evidence="6">
    <location>
        <position position="54"/>
    </location>
</feature>
<evidence type="ECO:0000259" key="9">
    <source>
        <dbReference type="PROSITE" id="PS50110"/>
    </source>
</evidence>
<dbReference type="RefSeq" id="WP_405281686.1">
    <property type="nucleotide sequence ID" value="NZ_CP144380.1"/>
</dbReference>
<feature type="region of interest" description="Disordered" evidence="7">
    <location>
        <begin position="385"/>
        <end position="415"/>
    </location>
</feature>
<feature type="domain" description="Sigma-54 factor interaction" evidence="8">
    <location>
        <begin position="144"/>
        <end position="374"/>
    </location>
</feature>
<dbReference type="SMART" id="SM00448">
    <property type="entry name" value="REC"/>
    <property type="match status" value="1"/>
</dbReference>
<gene>
    <name evidence="10" type="ORF">WI372_10980</name>
</gene>
<reference evidence="10 11" key="1">
    <citation type="submission" date="2024-02" db="EMBL/GenBank/DDBJ databases">
        <title>A novel Gemmatimonadota bacterium.</title>
        <authorList>
            <person name="Du Z.-J."/>
            <person name="Ye Y.-Q."/>
        </authorList>
    </citation>
    <scope>NUCLEOTIDE SEQUENCE [LARGE SCALE GENOMIC DNA]</scope>
    <source>
        <strain evidence="10 11">DH-20</strain>
    </source>
</reference>
<evidence type="ECO:0000313" key="10">
    <source>
        <dbReference type="EMBL" id="MEK9501502.1"/>
    </source>
</evidence>
<dbReference type="PROSITE" id="PS00676">
    <property type="entry name" value="SIGMA54_INTERACT_2"/>
    <property type="match status" value="1"/>
</dbReference>
<dbReference type="Pfam" id="PF25601">
    <property type="entry name" value="AAA_lid_14"/>
    <property type="match status" value="1"/>
</dbReference>
<evidence type="ECO:0000256" key="5">
    <source>
        <dbReference type="ARBA" id="ARBA00023163"/>
    </source>
</evidence>
<dbReference type="InterPro" id="IPR027417">
    <property type="entry name" value="P-loop_NTPase"/>
</dbReference>
<dbReference type="Gene3D" id="1.10.10.60">
    <property type="entry name" value="Homeodomain-like"/>
    <property type="match status" value="1"/>
</dbReference>
<dbReference type="EMBL" id="JBBHLI010000006">
    <property type="protein sequence ID" value="MEK9501502.1"/>
    <property type="molecule type" value="Genomic_DNA"/>
</dbReference>
<dbReference type="InterPro" id="IPR002078">
    <property type="entry name" value="Sigma_54_int"/>
</dbReference>
<evidence type="ECO:0000256" key="2">
    <source>
        <dbReference type="ARBA" id="ARBA00022840"/>
    </source>
</evidence>
<dbReference type="InterPro" id="IPR003593">
    <property type="entry name" value="AAA+_ATPase"/>
</dbReference>
<dbReference type="PROSITE" id="PS50045">
    <property type="entry name" value="SIGMA54_INTERACT_4"/>
    <property type="match status" value="1"/>
</dbReference>
<protein>
    <submittedName>
        <fullName evidence="10">Sigma-54 dependent transcriptional regulator</fullName>
    </submittedName>
</protein>
<evidence type="ECO:0000313" key="11">
    <source>
        <dbReference type="Proteomes" id="UP001484239"/>
    </source>
</evidence>
<dbReference type="SMART" id="SM00382">
    <property type="entry name" value="AAA"/>
    <property type="match status" value="1"/>
</dbReference>
<dbReference type="SUPFAM" id="SSF52172">
    <property type="entry name" value="CheY-like"/>
    <property type="match status" value="1"/>
</dbReference>
<comment type="caution">
    <text evidence="10">The sequence shown here is derived from an EMBL/GenBank/DDBJ whole genome shotgun (WGS) entry which is preliminary data.</text>
</comment>
<dbReference type="Gene3D" id="3.40.50.2300">
    <property type="match status" value="1"/>
</dbReference>
<dbReference type="PROSITE" id="PS00688">
    <property type="entry name" value="SIGMA54_INTERACT_3"/>
    <property type="match status" value="1"/>
</dbReference>
<keyword evidence="6" id="KW-0597">Phosphoprotein</keyword>
<name>A0ABU9EBL4_9BACT</name>
<dbReference type="PANTHER" id="PTHR32071">
    <property type="entry name" value="TRANSCRIPTIONAL REGULATORY PROTEIN"/>
    <property type="match status" value="1"/>
</dbReference>
<proteinExistence type="predicted"/>
<dbReference type="Pfam" id="PF00072">
    <property type="entry name" value="Response_reg"/>
    <property type="match status" value="1"/>
</dbReference>
<feature type="compositionally biased region" description="Gly residues" evidence="7">
    <location>
        <begin position="399"/>
        <end position="410"/>
    </location>
</feature>
<organism evidence="10 11">
    <name type="scientific">Gaopeijia maritima</name>
    <dbReference type="NCBI Taxonomy" id="3119007"/>
    <lineage>
        <taxon>Bacteria</taxon>
        <taxon>Pseudomonadati</taxon>
        <taxon>Gemmatimonadota</taxon>
        <taxon>Longimicrobiia</taxon>
        <taxon>Gaopeijiales</taxon>
        <taxon>Gaopeijiaceae</taxon>
        <taxon>Gaopeijia</taxon>
    </lineage>
</organism>
<dbReference type="InterPro" id="IPR001789">
    <property type="entry name" value="Sig_transdc_resp-reg_receiver"/>
</dbReference>
<feature type="domain" description="Response regulatory" evidence="9">
    <location>
        <begin position="4"/>
        <end position="119"/>
    </location>
</feature>
<evidence type="ECO:0000256" key="3">
    <source>
        <dbReference type="ARBA" id="ARBA00023015"/>
    </source>
</evidence>
<evidence type="ECO:0000259" key="8">
    <source>
        <dbReference type="PROSITE" id="PS50045"/>
    </source>
</evidence>
<dbReference type="SUPFAM" id="SSF46689">
    <property type="entry name" value="Homeodomain-like"/>
    <property type="match status" value="1"/>
</dbReference>
<evidence type="ECO:0000256" key="6">
    <source>
        <dbReference type="PROSITE-ProRule" id="PRU00169"/>
    </source>
</evidence>